<evidence type="ECO:0000259" key="1">
    <source>
        <dbReference type="Pfam" id="PF02223"/>
    </source>
</evidence>
<feature type="domain" description="Thymidylate kinase-like" evidence="1">
    <location>
        <begin position="6"/>
        <end position="160"/>
    </location>
</feature>
<dbReference type="GO" id="GO:0016301">
    <property type="term" value="F:kinase activity"/>
    <property type="evidence" value="ECO:0007669"/>
    <property type="project" value="UniProtKB-KW"/>
</dbReference>
<keyword evidence="2" id="KW-0418">Kinase</keyword>
<sequence length="195" mass="22996">MKIIALEGIDGTGKTTIFEKLKAYFADDPRVVFAKSPPPPFYEVMADFWEKPKLERFLFFLTANIYFCSKKDDHKIYVLDRFIFSTYVTHIVSLNRKQKQVLKSLLGEIDIPKPSKTYLIKSSLSAIQKRLDERNNEIDNKLRSNRAYFEELYDQYYGEQDVNLGQVETLENENWENFNRNIDVIKQDIEAMRGK</sequence>
<keyword evidence="3" id="KW-1185">Reference proteome</keyword>
<reference evidence="2 3" key="1">
    <citation type="submission" date="2019-08" db="EMBL/GenBank/DDBJ databases">
        <title>Complete genome sequence of Candidatus Uab amorphum.</title>
        <authorList>
            <person name="Shiratori T."/>
            <person name="Suzuki S."/>
            <person name="Kakizawa Y."/>
            <person name="Ishida K."/>
        </authorList>
    </citation>
    <scope>NUCLEOTIDE SEQUENCE [LARGE SCALE GENOMIC DNA]</scope>
    <source>
        <strain evidence="2 3">SRT547</strain>
    </source>
</reference>
<gene>
    <name evidence="2" type="ORF">UABAM_01696</name>
</gene>
<dbReference type="RefSeq" id="WP_151967547.1">
    <property type="nucleotide sequence ID" value="NZ_AP019860.1"/>
</dbReference>
<proteinExistence type="predicted"/>
<dbReference type="Gene3D" id="3.40.50.300">
    <property type="entry name" value="P-loop containing nucleotide triphosphate hydrolases"/>
    <property type="match status" value="1"/>
</dbReference>
<name>A0A5S9F3E3_UABAM</name>
<dbReference type="EMBL" id="AP019860">
    <property type="protein sequence ID" value="BBM83344.1"/>
    <property type="molecule type" value="Genomic_DNA"/>
</dbReference>
<dbReference type="AlphaFoldDB" id="A0A5S9F3E3"/>
<organism evidence="2 3">
    <name type="scientific">Uabimicrobium amorphum</name>
    <dbReference type="NCBI Taxonomy" id="2596890"/>
    <lineage>
        <taxon>Bacteria</taxon>
        <taxon>Pseudomonadati</taxon>
        <taxon>Planctomycetota</taxon>
        <taxon>Candidatus Uabimicrobiia</taxon>
        <taxon>Candidatus Uabimicrobiales</taxon>
        <taxon>Candidatus Uabimicrobiaceae</taxon>
        <taxon>Candidatus Uabimicrobium</taxon>
    </lineage>
</organism>
<evidence type="ECO:0000313" key="3">
    <source>
        <dbReference type="Proteomes" id="UP000326354"/>
    </source>
</evidence>
<dbReference type="OrthoDB" id="9774907at2"/>
<evidence type="ECO:0000313" key="2">
    <source>
        <dbReference type="EMBL" id="BBM83344.1"/>
    </source>
</evidence>
<protein>
    <submittedName>
        <fullName evidence="2">Thymidylate kinase</fullName>
    </submittedName>
</protein>
<dbReference type="SUPFAM" id="SSF52540">
    <property type="entry name" value="P-loop containing nucleoside triphosphate hydrolases"/>
    <property type="match status" value="1"/>
</dbReference>
<accession>A0A5S9F3E3</accession>
<dbReference type="KEGG" id="uam:UABAM_01696"/>
<dbReference type="Proteomes" id="UP000326354">
    <property type="component" value="Chromosome"/>
</dbReference>
<dbReference type="InterPro" id="IPR039430">
    <property type="entry name" value="Thymidylate_kin-like_dom"/>
</dbReference>
<dbReference type="InterPro" id="IPR027417">
    <property type="entry name" value="P-loop_NTPase"/>
</dbReference>
<keyword evidence="2" id="KW-0808">Transferase</keyword>
<dbReference type="Pfam" id="PF02223">
    <property type="entry name" value="Thymidylate_kin"/>
    <property type="match status" value="1"/>
</dbReference>